<reference evidence="4 5" key="1">
    <citation type="submission" date="2020-03" db="EMBL/GenBank/DDBJ databases">
        <title>Tamlana sp. nov, isolated from XXX.</title>
        <authorList>
            <person name="Cao W.R."/>
        </authorList>
    </citation>
    <scope>NUCLEOTIDE SEQUENCE [LARGE SCALE GENOMIC DNA]</scope>
    <source>
        <strain evidence="4 5">HST1-43</strain>
    </source>
</reference>
<keyword evidence="5" id="KW-1185">Reference proteome</keyword>
<accession>A0ABX1DD62</accession>
<gene>
    <name evidence="4" type="ORF">HC176_12465</name>
</gene>
<proteinExistence type="predicted"/>
<dbReference type="EMBL" id="JAAVJS010000018">
    <property type="protein sequence ID" value="NJX16301.1"/>
    <property type="molecule type" value="Genomic_DNA"/>
</dbReference>
<dbReference type="NCBIfam" id="TIGR04183">
    <property type="entry name" value="Por_Secre_tail"/>
    <property type="match status" value="1"/>
</dbReference>
<protein>
    <submittedName>
        <fullName evidence="4">T9SS type A sorting domain-containing protein</fullName>
    </submittedName>
</protein>
<evidence type="ECO:0000259" key="3">
    <source>
        <dbReference type="Pfam" id="PF18962"/>
    </source>
</evidence>
<comment type="caution">
    <text evidence="4">The sequence shown here is derived from an EMBL/GenBank/DDBJ whole genome shotgun (WGS) entry which is preliminary data.</text>
</comment>
<keyword evidence="1 2" id="KW-0732">Signal</keyword>
<sequence>MKQQRKKALKLALATAFFGLAANQMDAQQTMLASGNNATGSGGSISYSVGQMIHVNNSSEDGSAIQGIQFAFDDANLSIIDLQTNFKIKTYPNPTTSVLNVKINGTEKAPMDYQLFNTSGQIVRKGRVNGNSTKILVNDLPTASYILKIHNNQTTKSFKIIKN</sequence>
<dbReference type="Pfam" id="PF18962">
    <property type="entry name" value="Por_Secre_tail"/>
    <property type="match status" value="1"/>
</dbReference>
<dbReference type="Proteomes" id="UP000760545">
    <property type="component" value="Unassembled WGS sequence"/>
</dbReference>
<evidence type="ECO:0000313" key="5">
    <source>
        <dbReference type="Proteomes" id="UP000760545"/>
    </source>
</evidence>
<feature type="domain" description="Secretion system C-terminal sorting" evidence="3">
    <location>
        <begin position="91"/>
        <end position="161"/>
    </location>
</feature>
<organism evidence="4 5">
    <name type="scientific">Tamlana crocina</name>
    <dbReference type="NCBI Taxonomy" id="393006"/>
    <lineage>
        <taxon>Bacteria</taxon>
        <taxon>Pseudomonadati</taxon>
        <taxon>Bacteroidota</taxon>
        <taxon>Flavobacteriia</taxon>
        <taxon>Flavobacteriales</taxon>
        <taxon>Flavobacteriaceae</taxon>
        <taxon>Tamlana</taxon>
    </lineage>
</organism>
<evidence type="ECO:0000313" key="4">
    <source>
        <dbReference type="EMBL" id="NJX16301.1"/>
    </source>
</evidence>
<feature type="signal peptide" evidence="2">
    <location>
        <begin position="1"/>
        <end position="27"/>
    </location>
</feature>
<dbReference type="InterPro" id="IPR026444">
    <property type="entry name" value="Secre_tail"/>
</dbReference>
<name>A0ABX1DD62_9FLAO</name>
<feature type="chain" id="PRO_5046875819" evidence="2">
    <location>
        <begin position="28"/>
        <end position="163"/>
    </location>
</feature>
<dbReference type="RefSeq" id="WP_167918776.1">
    <property type="nucleotide sequence ID" value="NZ_JAAVJS010000018.1"/>
</dbReference>
<evidence type="ECO:0000256" key="2">
    <source>
        <dbReference type="SAM" id="SignalP"/>
    </source>
</evidence>
<evidence type="ECO:0000256" key="1">
    <source>
        <dbReference type="ARBA" id="ARBA00022729"/>
    </source>
</evidence>